<evidence type="ECO:0008006" key="3">
    <source>
        <dbReference type="Google" id="ProtNLM"/>
    </source>
</evidence>
<gene>
    <name evidence="1" type="ORF">Ddye_017356</name>
</gene>
<dbReference type="EMBL" id="JANJYI010000005">
    <property type="protein sequence ID" value="KAK2649867.1"/>
    <property type="molecule type" value="Genomic_DNA"/>
</dbReference>
<dbReference type="Proteomes" id="UP001280121">
    <property type="component" value="Unassembled WGS sequence"/>
</dbReference>
<dbReference type="SUPFAM" id="SSF56219">
    <property type="entry name" value="DNase I-like"/>
    <property type="match status" value="1"/>
</dbReference>
<protein>
    <recommendedName>
        <fullName evidence="3">Exo_endo_phos domain-containing protein</fullName>
    </recommendedName>
</protein>
<accession>A0AAD9U8K5</accession>
<keyword evidence="2" id="KW-1185">Reference proteome</keyword>
<evidence type="ECO:0000313" key="1">
    <source>
        <dbReference type="EMBL" id="KAK2649867.1"/>
    </source>
</evidence>
<evidence type="ECO:0000313" key="2">
    <source>
        <dbReference type="Proteomes" id="UP001280121"/>
    </source>
</evidence>
<sequence>MESRKVDDGDHYGETKSRNKEYGVVMCIDVEDIKGEGQKLSRQGDGEVEKRKPLLMISEHQRRRPKSTYSRNRVGMSRKTKWKSVKGAKRNGGQRWRFTGFYGNPDATQRNHSWTLLRRLAGMTDWPWLFMGDFNEIMFDSEKYGGAKKKWKELANFCEAVEDCKLMDMGYRGPTFT</sequence>
<organism evidence="1 2">
    <name type="scientific">Dipteronia dyeriana</name>
    <dbReference type="NCBI Taxonomy" id="168575"/>
    <lineage>
        <taxon>Eukaryota</taxon>
        <taxon>Viridiplantae</taxon>
        <taxon>Streptophyta</taxon>
        <taxon>Embryophyta</taxon>
        <taxon>Tracheophyta</taxon>
        <taxon>Spermatophyta</taxon>
        <taxon>Magnoliopsida</taxon>
        <taxon>eudicotyledons</taxon>
        <taxon>Gunneridae</taxon>
        <taxon>Pentapetalae</taxon>
        <taxon>rosids</taxon>
        <taxon>malvids</taxon>
        <taxon>Sapindales</taxon>
        <taxon>Sapindaceae</taxon>
        <taxon>Hippocastanoideae</taxon>
        <taxon>Acereae</taxon>
        <taxon>Dipteronia</taxon>
    </lineage>
</organism>
<proteinExistence type="predicted"/>
<reference evidence="1" key="1">
    <citation type="journal article" date="2023" name="Plant J.">
        <title>Genome sequences and population genomics provide insights into the demographic history, inbreeding, and mutation load of two 'living fossil' tree species of Dipteronia.</title>
        <authorList>
            <person name="Feng Y."/>
            <person name="Comes H.P."/>
            <person name="Chen J."/>
            <person name="Zhu S."/>
            <person name="Lu R."/>
            <person name="Zhang X."/>
            <person name="Li P."/>
            <person name="Qiu J."/>
            <person name="Olsen K.M."/>
            <person name="Qiu Y."/>
        </authorList>
    </citation>
    <scope>NUCLEOTIDE SEQUENCE</scope>
    <source>
        <strain evidence="1">KIB01</strain>
    </source>
</reference>
<dbReference type="InterPro" id="IPR036691">
    <property type="entry name" value="Endo/exonu/phosph_ase_sf"/>
</dbReference>
<comment type="caution">
    <text evidence="1">The sequence shown here is derived from an EMBL/GenBank/DDBJ whole genome shotgun (WGS) entry which is preliminary data.</text>
</comment>
<dbReference type="Gene3D" id="3.60.10.10">
    <property type="entry name" value="Endonuclease/exonuclease/phosphatase"/>
    <property type="match status" value="1"/>
</dbReference>
<name>A0AAD9U8K5_9ROSI</name>
<dbReference type="AlphaFoldDB" id="A0AAD9U8K5"/>